<evidence type="ECO:0000313" key="1">
    <source>
        <dbReference type="EMBL" id="AYN38963.1"/>
    </source>
</evidence>
<reference evidence="1 2" key="1">
    <citation type="submission" date="2018-10" db="EMBL/GenBank/DDBJ databases">
        <title>The genome of Streptomyces dangxiongensis Z022.</title>
        <authorList>
            <person name="Zhang B."/>
        </authorList>
    </citation>
    <scope>NUCLEOTIDE SEQUENCE [LARGE SCALE GENOMIC DNA]</scope>
    <source>
        <strain evidence="1 2">Z022</strain>
    </source>
</reference>
<keyword evidence="2" id="KW-1185">Reference proteome</keyword>
<accession>A0A3G2J9I8</accession>
<evidence type="ECO:0000313" key="2">
    <source>
        <dbReference type="Proteomes" id="UP000268329"/>
    </source>
</evidence>
<dbReference type="AlphaFoldDB" id="A0A3G2J9I8"/>
<gene>
    <name evidence="1" type="ORF">D9753_08610</name>
</gene>
<organism evidence="1 2">
    <name type="scientific">Streptomyces dangxiongensis</name>
    <dbReference type="NCBI Taxonomy" id="1442032"/>
    <lineage>
        <taxon>Bacteria</taxon>
        <taxon>Bacillati</taxon>
        <taxon>Actinomycetota</taxon>
        <taxon>Actinomycetes</taxon>
        <taxon>Kitasatosporales</taxon>
        <taxon>Streptomycetaceae</taxon>
        <taxon>Streptomyces</taxon>
    </lineage>
</organism>
<protein>
    <submittedName>
        <fullName evidence="1">Uncharacterized protein</fullName>
    </submittedName>
</protein>
<proteinExistence type="predicted"/>
<name>A0A3G2J9I8_9ACTN</name>
<dbReference type="KEGG" id="sdd:D9753_08610"/>
<dbReference type="Proteomes" id="UP000268329">
    <property type="component" value="Chromosome"/>
</dbReference>
<sequence>MESESPTQPTEVTTWTARVDFRALRLSSNLFLAGCCRGAPGLVVAAGVEAAKTAPRFLPGPEHAAADTKLFTV</sequence>
<dbReference type="EMBL" id="CP033073">
    <property type="protein sequence ID" value="AYN38963.1"/>
    <property type="molecule type" value="Genomic_DNA"/>
</dbReference>